<feature type="non-terminal residue" evidence="1">
    <location>
        <position position="1"/>
    </location>
</feature>
<evidence type="ECO:0000313" key="2">
    <source>
        <dbReference type="Proteomes" id="UP001189429"/>
    </source>
</evidence>
<dbReference type="Proteomes" id="UP001189429">
    <property type="component" value="Unassembled WGS sequence"/>
</dbReference>
<name>A0ABN9Q942_9DINO</name>
<sequence length="472" mass="52266">RDQMTFATIGQTVLTTSADDVDDGHHILEMRTPPARADVERDLDWKTEDVEVYKKKGRHINLVKEANEDMPEVKLVVLTKKHRRSLESAAAGARIEKRSDVDVLELFSPLRVAQAAAAAGVTSLGAPNLKTGWDLDRPHVRRQAEEIVETERPWLLTMSPPCRMLSKLQSLHPVPKDMGRWIWDNKKGSWLRTLVYHDGPKQMALGGIFLLEAPLGGGTWALAEMAAFLSEVKDQVYVVKTAGCALGLTEPDTGNLFAKQWQFLTNDRVIAETVEVLCQGCHEHVHAIGVMKSGLKRSEHTETYANPLLVRIVQGALAALDKKRAVEVLTAATEQKDMTKPTENHIKVALVRLHKNLEHPGTDTLVRVLRDGGACEKAMELAKQLVCDVCNQHVKPKVLQPAALSKDPPPVPTLSIDVKHLPGWIGGLVTAKSLNIVDVGSELQQVEPSLLEQEASHVLRALYHQDHKTWAQ</sequence>
<proteinExistence type="predicted"/>
<keyword evidence="2" id="KW-1185">Reference proteome</keyword>
<dbReference type="EMBL" id="CAUYUJ010002780">
    <property type="protein sequence ID" value="CAK0802342.1"/>
    <property type="molecule type" value="Genomic_DNA"/>
</dbReference>
<accession>A0ABN9Q942</accession>
<organism evidence="1 2">
    <name type="scientific">Prorocentrum cordatum</name>
    <dbReference type="NCBI Taxonomy" id="2364126"/>
    <lineage>
        <taxon>Eukaryota</taxon>
        <taxon>Sar</taxon>
        <taxon>Alveolata</taxon>
        <taxon>Dinophyceae</taxon>
        <taxon>Prorocentrales</taxon>
        <taxon>Prorocentraceae</taxon>
        <taxon>Prorocentrum</taxon>
    </lineage>
</organism>
<gene>
    <name evidence="1" type="ORF">PCOR1329_LOCUS9894</name>
</gene>
<reference evidence="1" key="1">
    <citation type="submission" date="2023-10" db="EMBL/GenBank/DDBJ databases">
        <authorList>
            <person name="Chen Y."/>
            <person name="Shah S."/>
            <person name="Dougan E. K."/>
            <person name="Thang M."/>
            <person name="Chan C."/>
        </authorList>
    </citation>
    <scope>NUCLEOTIDE SEQUENCE [LARGE SCALE GENOMIC DNA]</scope>
</reference>
<evidence type="ECO:0000313" key="1">
    <source>
        <dbReference type="EMBL" id="CAK0802342.1"/>
    </source>
</evidence>
<protein>
    <submittedName>
        <fullName evidence="1">Uncharacterized protein</fullName>
    </submittedName>
</protein>
<comment type="caution">
    <text evidence="1">The sequence shown here is derived from an EMBL/GenBank/DDBJ whole genome shotgun (WGS) entry which is preliminary data.</text>
</comment>